<evidence type="ECO:0000313" key="2">
    <source>
        <dbReference type="EMBL" id="KGO78586.1"/>
    </source>
</evidence>
<name>A0A0A2LHA8_9FLAO</name>
<accession>A0A0A2LHA8</accession>
<evidence type="ECO:0000256" key="1">
    <source>
        <dbReference type="SAM" id="SignalP"/>
    </source>
</evidence>
<evidence type="ECO:0000313" key="3">
    <source>
        <dbReference type="Proteomes" id="UP000030129"/>
    </source>
</evidence>
<keyword evidence="3" id="KW-1185">Reference proteome</keyword>
<gene>
    <name evidence="2" type="ORF">Q763_17685</name>
</gene>
<dbReference type="RefSeq" id="WP_035136317.1">
    <property type="nucleotide sequence ID" value="NZ_JRLV01000047.1"/>
</dbReference>
<feature type="signal peptide" evidence="1">
    <location>
        <begin position="1"/>
        <end position="19"/>
    </location>
</feature>
<protein>
    <recommendedName>
        <fullName evidence="4">Outer membrane protein beta-barrel domain-containing protein</fullName>
    </recommendedName>
</protein>
<organism evidence="2 3">
    <name type="scientific">Flavobacterium beibuense F44-8</name>
    <dbReference type="NCBI Taxonomy" id="1406840"/>
    <lineage>
        <taxon>Bacteria</taxon>
        <taxon>Pseudomonadati</taxon>
        <taxon>Bacteroidota</taxon>
        <taxon>Flavobacteriia</taxon>
        <taxon>Flavobacteriales</taxon>
        <taxon>Flavobacteriaceae</taxon>
        <taxon>Flavobacterium</taxon>
    </lineage>
</organism>
<dbReference type="EMBL" id="JRLV01000047">
    <property type="protein sequence ID" value="KGO78586.1"/>
    <property type="molecule type" value="Genomic_DNA"/>
</dbReference>
<evidence type="ECO:0008006" key="4">
    <source>
        <dbReference type="Google" id="ProtNLM"/>
    </source>
</evidence>
<proteinExistence type="predicted"/>
<keyword evidence="1" id="KW-0732">Signal</keyword>
<dbReference type="AlphaFoldDB" id="A0A0A2LHA8"/>
<feature type="chain" id="PRO_5001990294" description="Outer membrane protein beta-barrel domain-containing protein" evidence="1">
    <location>
        <begin position="20"/>
        <end position="435"/>
    </location>
</feature>
<sequence length="435" mass="49115">MIKKLFTLIVLLLLNTMQGQESFDLGFDSNKKSVYDVTTGKETIIPVEIIGKNISKNFIDSKFKFSVETDSAKTVLPYTKILFNNKKSYEKTFSEFKKDKSKIVRETIYISIKPDSVIPEKSNLTLKLIVKDSSDRIITDENTAFNKAIVLNLESGSNAPYSKYKNLSYIGTNFDLVEGVKAQNLFFATNVLSHPSKNSKTGFYLSLYGNRAMSNTENIDENYITTEVIPFDSIQAIRVRKMVSSTRTTTTDNIGAHFSTLHPIFGTLKSKSEFKTYFTASIEFIWKRTNILTEYGEVKHVDSILSNSSIKNHLVLNSLQPSTQSVNEYAFHLGPGIFLALENDDISIRIHHTIGYASNYFLTPGSINSTEVKVEQKKDIFYTGRAWITEPKTGLTLQAEINNQLENPRPFYVVTLSKAFKLDKLAGFFSPVTAR</sequence>
<dbReference type="Proteomes" id="UP000030129">
    <property type="component" value="Unassembled WGS sequence"/>
</dbReference>
<reference evidence="2 3" key="1">
    <citation type="submission" date="2013-09" db="EMBL/GenBank/DDBJ databases">
        <authorList>
            <person name="Zeng Z."/>
            <person name="Chen C."/>
        </authorList>
    </citation>
    <scope>NUCLEOTIDE SEQUENCE [LARGE SCALE GENOMIC DNA]</scope>
    <source>
        <strain evidence="2 3">F44-8</strain>
    </source>
</reference>
<comment type="caution">
    <text evidence="2">The sequence shown here is derived from an EMBL/GenBank/DDBJ whole genome shotgun (WGS) entry which is preliminary data.</text>
</comment>